<dbReference type="RefSeq" id="WP_182687003.1">
    <property type="nucleotide sequence ID" value="NZ_JACHTF010000008.1"/>
</dbReference>
<sequence>MSRTGRPFATLSPGLRLLVLGLFALSLLLRPVLTTFGEVHELAHAGAASHETHVGAANDVGDARQAGEDPTLHTLLHLAHCCGQSTPVPAPLVAALPHPRSASSPRAVDYDAPATTPAETPFRPPIRA</sequence>
<organism evidence="2 3">
    <name type="scientific">Marilutibacter spongiae</name>
    <dbReference type="NCBI Taxonomy" id="2025720"/>
    <lineage>
        <taxon>Bacteria</taxon>
        <taxon>Pseudomonadati</taxon>
        <taxon>Pseudomonadota</taxon>
        <taxon>Gammaproteobacteria</taxon>
        <taxon>Lysobacterales</taxon>
        <taxon>Lysobacteraceae</taxon>
        <taxon>Marilutibacter</taxon>
    </lineage>
</organism>
<reference evidence="2 3" key="1">
    <citation type="submission" date="2020-08" db="EMBL/GenBank/DDBJ databases">
        <authorList>
            <person name="Xu S."/>
            <person name="Li A."/>
        </authorList>
    </citation>
    <scope>NUCLEOTIDE SEQUENCE [LARGE SCALE GENOMIC DNA]</scope>
    <source>
        <strain evidence="2 3">119BY6-57</strain>
    </source>
</reference>
<keyword evidence="3" id="KW-1185">Reference proteome</keyword>
<proteinExistence type="predicted"/>
<dbReference type="AlphaFoldDB" id="A0A7W3Y5U4"/>
<evidence type="ECO:0008006" key="4">
    <source>
        <dbReference type="Google" id="ProtNLM"/>
    </source>
</evidence>
<feature type="region of interest" description="Disordered" evidence="1">
    <location>
        <begin position="93"/>
        <end position="128"/>
    </location>
</feature>
<dbReference type="Proteomes" id="UP000523196">
    <property type="component" value="Unassembled WGS sequence"/>
</dbReference>
<comment type="caution">
    <text evidence="2">The sequence shown here is derived from an EMBL/GenBank/DDBJ whole genome shotgun (WGS) entry which is preliminary data.</text>
</comment>
<gene>
    <name evidence="2" type="ORF">H4F98_09275</name>
</gene>
<evidence type="ECO:0000313" key="2">
    <source>
        <dbReference type="EMBL" id="MBB1060763.1"/>
    </source>
</evidence>
<accession>A0A7W3Y5U4</accession>
<name>A0A7W3Y5U4_9GAMM</name>
<dbReference type="EMBL" id="JACHTF010000008">
    <property type="protein sequence ID" value="MBB1060763.1"/>
    <property type="molecule type" value="Genomic_DNA"/>
</dbReference>
<protein>
    <recommendedName>
        <fullName evidence="4">DUF2946 domain-containing protein</fullName>
    </recommendedName>
</protein>
<evidence type="ECO:0000313" key="3">
    <source>
        <dbReference type="Proteomes" id="UP000523196"/>
    </source>
</evidence>
<evidence type="ECO:0000256" key="1">
    <source>
        <dbReference type="SAM" id="MobiDB-lite"/>
    </source>
</evidence>